<dbReference type="Gene3D" id="3.80.10.10">
    <property type="entry name" value="Ribonuclease Inhibitor"/>
    <property type="match status" value="1"/>
</dbReference>
<gene>
    <name evidence="1" type="ORF">BDK51DRAFT_48675</name>
</gene>
<dbReference type="AlphaFoldDB" id="A0A4P9VXD6"/>
<protein>
    <recommendedName>
        <fullName evidence="3">F-box domain-containing protein</fullName>
    </recommendedName>
</protein>
<reference evidence="2" key="1">
    <citation type="journal article" date="2018" name="Nat. Microbiol.">
        <title>Leveraging single-cell genomics to expand the fungal tree of life.</title>
        <authorList>
            <person name="Ahrendt S.R."/>
            <person name="Quandt C.A."/>
            <person name="Ciobanu D."/>
            <person name="Clum A."/>
            <person name="Salamov A."/>
            <person name="Andreopoulos B."/>
            <person name="Cheng J.F."/>
            <person name="Woyke T."/>
            <person name="Pelin A."/>
            <person name="Henrissat B."/>
            <person name="Reynolds N.K."/>
            <person name="Benny G.L."/>
            <person name="Smith M.E."/>
            <person name="James T.Y."/>
            <person name="Grigoriev I.V."/>
        </authorList>
    </citation>
    <scope>NUCLEOTIDE SEQUENCE [LARGE SCALE GENOMIC DNA]</scope>
</reference>
<keyword evidence="2" id="KW-1185">Reference proteome</keyword>
<dbReference type="SUPFAM" id="SSF52047">
    <property type="entry name" value="RNI-like"/>
    <property type="match status" value="1"/>
</dbReference>
<dbReference type="Proteomes" id="UP000269721">
    <property type="component" value="Unassembled WGS sequence"/>
</dbReference>
<dbReference type="InterPro" id="IPR032675">
    <property type="entry name" value="LRR_dom_sf"/>
</dbReference>
<name>A0A4P9VXD6_9FUNG</name>
<organism evidence="1 2">
    <name type="scientific">Blyttiomyces helicus</name>
    <dbReference type="NCBI Taxonomy" id="388810"/>
    <lineage>
        <taxon>Eukaryota</taxon>
        <taxon>Fungi</taxon>
        <taxon>Fungi incertae sedis</taxon>
        <taxon>Chytridiomycota</taxon>
        <taxon>Chytridiomycota incertae sedis</taxon>
        <taxon>Chytridiomycetes</taxon>
        <taxon>Chytridiomycetes incertae sedis</taxon>
        <taxon>Blyttiomyces</taxon>
    </lineage>
</organism>
<accession>A0A4P9VXD6</accession>
<dbReference type="EMBL" id="ML000156">
    <property type="protein sequence ID" value="RKO84391.1"/>
    <property type="molecule type" value="Genomic_DNA"/>
</dbReference>
<proteinExistence type="predicted"/>
<evidence type="ECO:0008006" key="3">
    <source>
        <dbReference type="Google" id="ProtNLM"/>
    </source>
</evidence>
<sequence length="439" mass="48655">MCGTGVRTARLYDLDRIREMASPNKLVASILDFAAEALKAHRERPAAVNSLLHTAQRSCEAFMPSLGVTSLRSAHETLALCSHVLRAAREDASPPATTRDIDAAILACGRWRDRLKTKAVAKCTWAVVPVDVLWYLFKWFRVLDVSDERLSWYPGIVGRHGITALYSCTLVCRAWNSIGTEELWRSLIVPQEPKFICRLVDGIRKMLLPAGHGEFPETSFRVLLCIAIPLLSNLRFESYPATANEGLRLSVSGLARSSESCPNLLVFEYDGEMEENEDLTKNGELISVDLSGRKKDVSDDTVQTLVRQRPAIEELSLFDTAVTIVSIRALKTHHPLKLLTLGGLKDEPHLFTTKESETAIIELLSARGASLICLRIGKSEWLVSQEVADILSDVIKSLRTLELLGCYSTSVVGSLSHCLPALLNFLVDNYEEMDGFTVT</sequence>
<evidence type="ECO:0000313" key="1">
    <source>
        <dbReference type="EMBL" id="RKO84391.1"/>
    </source>
</evidence>
<evidence type="ECO:0000313" key="2">
    <source>
        <dbReference type="Proteomes" id="UP000269721"/>
    </source>
</evidence>